<dbReference type="AlphaFoldDB" id="A0A3E0ISK7"/>
<dbReference type="SUPFAM" id="SSF55961">
    <property type="entry name" value="Bet v1-like"/>
    <property type="match status" value="1"/>
</dbReference>
<accession>A0A3E0ISK7</accession>
<dbReference type="EMBL" id="JAEDAQ010000009">
    <property type="protein sequence ID" value="MBH9581080.1"/>
    <property type="molecule type" value="Genomic_DNA"/>
</dbReference>
<dbReference type="Pfam" id="PF08327">
    <property type="entry name" value="AHSA1"/>
    <property type="match status" value="1"/>
</dbReference>
<dbReference type="Proteomes" id="UP000256337">
    <property type="component" value="Unassembled WGS sequence"/>
</dbReference>
<dbReference type="EMBL" id="QKXQ01000051">
    <property type="protein sequence ID" value="REI00558.1"/>
    <property type="molecule type" value="Genomic_DNA"/>
</dbReference>
<reference evidence="3 8" key="2">
    <citation type="submission" date="2020-12" db="EMBL/GenBank/DDBJ databases">
        <title>Genomic analysis of Staphylococcus felis from a cat with skin infection.</title>
        <authorList>
            <person name="Aslantas O."/>
            <person name="Keskin O."/>
            <person name="Buyukaltay K."/>
            <person name="Gullu Yucetepe A."/>
        </authorList>
    </citation>
    <scope>NUCLEOTIDE SEQUENCE [LARGE SCALE GENOMIC DNA]</scope>
    <source>
        <strain evidence="3 8">HARRANVET</strain>
    </source>
</reference>
<comment type="similarity">
    <text evidence="1">Belongs to the AHA1 family.</text>
</comment>
<dbReference type="Proteomes" id="UP000597038">
    <property type="component" value="Unassembled WGS sequence"/>
</dbReference>
<evidence type="ECO:0000259" key="2">
    <source>
        <dbReference type="Pfam" id="PF08327"/>
    </source>
</evidence>
<protein>
    <submittedName>
        <fullName evidence="3">SRPBCC domain-containing protein</fullName>
    </submittedName>
</protein>
<evidence type="ECO:0000313" key="8">
    <source>
        <dbReference type="Proteomes" id="UP000597038"/>
    </source>
</evidence>
<name>A0A3E0ISK7_9STAP</name>
<evidence type="ECO:0000313" key="3">
    <source>
        <dbReference type="EMBL" id="MBH9581080.1"/>
    </source>
</evidence>
<organism evidence="4 7">
    <name type="scientific">Staphylococcus felis</name>
    <dbReference type="NCBI Taxonomy" id="46127"/>
    <lineage>
        <taxon>Bacteria</taxon>
        <taxon>Bacillati</taxon>
        <taxon>Bacillota</taxon>
        <taxon>Bacilli</taxon>
        <taxon>Bacillales</taxon>
        <taxon>Staphylococcaceae</taxon>
        <taxon>Staphylococcus</taxon>
    </lineage>
</organism>
<sequence length="151" mass="18091">MKTMPSEVYEAWLDPEQLRLWFMTSQRTNQSVRTDRTEGGHYEVVDSRNGKVIRITGTYETLIPDEQIIKTIQMPDFSEDVDQIEVYFEERSPGITEMTFKYRGIVRKERRLTHLEYKQKKKEYHDHTAHGFELMFDKLQTQLESEKHNSI</sequence>
<dbReference type="InterPro" id="IPR013538">
    <property type="entry name" value="ASHA1/2-like_C"/>
</dbReference>
<keyword evidence="8" id="KW-1185">Reference proteome</keyword>
<dbReference type="OrthoDB" id="190358at2"/>
<evidence type="ECO:0000313" key="6">
    <source>
        <dbReference type="Proteomes" id="UP000256337"/>
    </source>
</evidence>
<dbReference type="Gene3D" id="3.30.530.20">
    <property type="match status" value="1"/>
</dbReference>
<dbReference type="CDD" id="cd07814">
    <property type="entry name" value="SRPBCC_CalC_Aha1-like"/>
    <property type="match status" value="1"/>
</dbReference>
<proteinExistence type="inferred from homology"/>
<reference evidence="6 7" key="1">
    <citation type="journal article" date="2018" name="Vet. Microbiol.">
        <title>Characterisation of Staphylococcus felis isolated from cats using whole genome sequencing.</title>
        <authorList>
            <person name="Worthing K."/>
            <person name="Pang S."/>
            <person name="Trott D.J."/>
            <person name="Abraham S."/>
            <person name="Coombs G.W."/>
            <person name="Jordan D."/>
            <person name="McIntyre L."/>
            <person name="Davies M.R."/>
            <person name="Norris J."/>
        </authorList>
    </citation>
    <scope>NUCLEOTIDE SEQUENCE [LARGE SCALE GENOMIC DNA]</scope>
    <source>
        <strain evidence="5 6">F25</strain>
        <strain evidence="4 7">F9</strain>
    </source>
</reference>
<evidence type="ECO:0000313" key="5">
    <source>
        <dbReference type="EMBL" id="REI23329.1"/>
    </source>
</evidence>
<dbReference type="EMBL" id="QKYD01000071">
    <property type="protein sequence ID" value="REI23329.1"/>
    <property type="molecule type" value="Genomic_DNA"/>
</dbReference>
<feature type="domain" description="Activator of Hsp90 ATPase homologue 1/2-like C-terminal" evidence="2">
    <location>
        <begin position="3"/>
        <end position="143"/>
    </location>
</feature>
<dbReference type="Proteomes" id="UP000256562">
    <property type="component" value="Unassembled WGS sequence"/>
</dbReference>
<comment type="caution">
    <text evidence="4">The sequence shown here is derived from an EMBL/GenBank/DDBJ whole genome shotgun (WGS) entry which is preliminary data.</text>
</comment>
<dbReference type="InterPro" id="IPR023393">
    <property type="entry name" value="START-like_dom_sf"/>
</dbReference>
<evidence type="ECO:0000313" key="4">
    <source>
        <dbReference type="EMBL" id="REI00558.1"/>
    </source>
</evidence>
<gene>
    <name evidence="5" type="ORF">DOS76_04035</name>
    <name evidence="4" type="ORF">DOS83_01240</name>
    <name evidence="3" type="ORF">I9026_06790</name>
</gene>
<dbReference type="RefSeq" id="WP_115856181.1">
    <property type="nucleotide sequence ID" value="NZ_CAJUZR010000030.1"/>
</dbReference>
<evidence type="ECO:0000313" key="7">
    <source>
        <dbReference type="Proteomes" id="UP000256562"/>
    </source>
</evidence>
<evidence type="ECO:0000256" key="1">
    <source>
        <dbReference type="ARBA" id="ARBA00006817"/>
    </source>
</evidence>